<keyword evidence="1" id="KW-0472">Membrane</keyword>
<evidence type="ECO:0000256" key="1">
    <source>
        <dbReference type="SAM" id="Phobius"/>
    </source>
</evidence>
<keyword evidence="3" id="KW-1185">Reference proteome</keyword>
<dbReference type="EMBL" id="WBVO01000004">
    <property type="protein sequence ID" value="KAB2810334.1"/>
    <property type="molecule type" value="Genomic_DNA"/>
</dbReference>
<accession>A0A6N6RIV0</accession>
<protein>
    <submittedName>
        <fullName evidence="2">Uncharacterized protein</fullName>
    </submittedName>
</protein>
<dbReference type="Proteomes" id="UP000468650">
    <property type="component" value="Unassembled WGS sequence"/>
</dbReference>
<proteinExistence type="predicted"/>
<reference evidence="2 3" key="1">
    <citation type="submission" date="2019-09" db="EMBL/GenBank/DDBJ databases">
        <title>Genomes of family Cryomorphaceae.</title>
        <authorList>
            <person name="Bowman J.P."/>
        </authorList>
    </citation>
    <scope>NUCLEOTIDE SEQUENCE [LARGE SCALE GENOMIC DNA]</scope>
    <source>
        <strain evidence="2 3">LMG 25704</strain>
    </source>
</reference>
<feature type="transmembrane region" description="Helical" evidence="1">
    <location>
        <begin position="90"/>
        <end position="111"/>
    </location>
</feature>
<comment type="caution">
    <text evidence="2">The sequence shown here is derived from an EMBL/GenBank/DDBJ whole genome shotgun (WGS) entry which is preliminary data.</text>
</comment>
<feature type="transmembrane region" description="Helical" evidence="1">
    <location>
        <begin position="131"/>
        <end position="156"/>
    </location>
</feature>
<gene>
    <name evidence="2" type="ORF">F8C67_07035</name>
</gene>
<keyword evidence="1" id="KW-0812">Transmembrane</keyword>
<dbReference type="RefSeq" id="WP_151667123.1">
    <property type="nucleotide sequence ID" value="NZ_WBVO01000004.1"/>
</dbReference>
<sequence>MKLSLSRFNALFITALALVVIESVLFGSQAFALAMFLSEDVSTDVLLMLAKDNLFVFVHWYALVVINRNLKTIRRSGADVVSISEVQKVILVIVLALLLYADGTRLIQLFVLVTVDFQRDFAPAMDEENFILILLSLSLYFTNAILLFYGVSKLLLSSFIKTTIRRNSEVVTLDG</sequence>
<evidence type="ECO:0000313" key="3">
    <source>
        <dbReference type="Proteomes" id="UP000468650"/>
    </source>
</evidence>
<feature type="transmembrane region" description="Helical" evidence="1">
    <location>
        <begin position="54"/>
        <end position="70"/>
    </location>
</feature>
<organism evidence="2 3">
    <name type="scientific">Phaeocystidibacter luteus</name>
    <dbReference type="NCBI Taxonomy" id="911197"/>
    <lineage>
        <taxon>Bacteria</taxon>
        <taxon>Pseudomonadati</taxon>
        <taxon>Bacteroidota</taxon>
        <taxon>Flavobacteriia</taxon>
        <taxon>Flavobacteriales</taxon>
        <taxon>Phaeocystidibacteraceae</taxon>
        <taxon>Phaeocystidibacter</taxon>
    </lineage>
</organism>
<keyword evidence="1" id="KW-1133">Transmembrane helix</keyword>
<name>A0A6N6RIV0_9FLAO</name>
<evidence type="ECO:0000313" key="2">
    <source>
        <dbReference type="EMBL" id="KAB2810334.1"/>
    </source>
</evidence>
<dbReference type="AlphaFoldDB" id="A0A6N6RIV0"/>